<evidence type="ECO:0000313" key="1">
    <source>
        <dbReference type="EMBL" id="AZR73681.1"/>
    </source>
</evidence>
<evidence type="ECO:0000313" key="2">
    <source>
        <dbReference type="Proteomes" id="UP000267250"/>
    </source>
</evidence>
<dbReference type="EMBL" id="CP016379">
    <property type="protein sequence ID" value="AZR73681.1"/>
    <property type="molecule type" value="Genomic_DNA"/>
</dbReference>
<sequence>MGSIHIGTQNCTNELRERLNFELRFLEEEGIKVRINEDIKGNITFFDCDIPEGDAIFQINSPWIQQSTREVVIHYIANALADIIIGNLERFFVAKIIENNFEHFDIAEREILLEKAMICLNNYSPNGGIHYLPQIERKDRVLNRILNYLQNNNELIIEGFIRFRLKDYFQELELAVEQAVEDFLMEKEYKEFIRLLKYFVEIQGPKVDEVNIILTDQGIFQILDENGHIIDNEYLEGIILQMIESDIDYEDLLISALITIAPARIIAHFREDHPVIETLRGIFESRVSVCKGCRFCEKRKEDAKIKK</sequence>
<proteinExistence type="predicted"/>
<dbReference type="AlphaFoldDB" id="A0A3S9SZG1"/>
<dbReference type="InterPro" id="IPR014199">
    <property type="entry name" value="Spore_YtxC"/>
</dbReference>
<evidence type="ECO:0008006" key="3">
    <source>
        <dbReference type="Google" id="ProtNLM"/>
    </source>
</evidence>
<gene>
    <name evidence="1" type="ORF">BBF96_09960</name>
</gene>
<name>A0A3S9SZG1_9FIRM</name>
<accession>A0A3S9SZG1</accession>
<reference evidence="1 2" key="1">
    <citation type="submission" date="2016-07" db="EMBL/GenBank/DDBJ databases">
        <title>Genome and transcriptome analysis of iron-reducing fermentative bacteria Anoxybacter fermentans.</title>
        <authorList>
            <person name="Zeng X."/>
            <person name="Shao Z."/>
        </authorList>
    </citation>
    <scope>NUCLEOTIDE SEQUENCE [LARGE SCALE GENOMIC DNA]</scope>
    <source>
        <strain evidence="1 2">DY22613</strain>
    </source>
</reference>
<organism evidence="1 2">
    <name type="scientific">Anoxybacter fermentans</name>
    <dbReference type="NCBI Taxonomy" id="1323375"/>
    <lineage>
        <taxon>Bacteria</taxon>
        <taxon>Bacillati</taxon>
        <taxon>Bacillota</taxon>
        <taxon>Clostridia</taxon>
        <taxon>Halanaerobiales</taxon>
        <taxon>Anoxybacter</taxon>
    </lineage>
</organism>
<dbReference type="RefSeq" id="WP_164731003.1">
    <property type="nucleotide sequence ID" value="NZ_CP016379.1"/>
</dbReference>
<dbReference type="Pfam" id="PF08812">
    <property type="entry name" value="YtxC"/>
    <property type="match status" value="1"/>
</dbReference>
<keyword evidence="2" id="KW-1185">Reference proteome</keyword>
<dbReference type="Proteomes" id="UP000267250">
    <property type="component" value="Chromosome"/>
</dbReference>
<dbReference type="KEGG" id="aft:BBF96_09960"/>
<protein>
    <recommendedName>
        <fullName evidence="3">Sporulation protein YtxC</fullName>
    </recommendedName>
</protein>